<dbReference type="InterPro" id="IPR001312">
    <property type="entry name" value="Hexokinase"/>
</dbReference>
<dbReference type="Gene3D" id="3.30.420.40">
    <property type="match status" value="1"/>
</dbReference>
<proteinExistence type="inferred from homology"/>
<name>A0ABP2YNL9_TRESO</name>
<dbReference type="Pfam" id="PF03727">
    <property type="entry name" value="Hexokinase_2"/>
    <property type="match status" value="1"/>
</dbReference>
<dbReference type="CDD" id="cd24000">
    <property type="entry name" value="ASKHA_NBD_HK"/>
    <property type="match status" value="1"/>
</dbReference>
<comment type="similarity">
    <text evidence="3">Belongs to the hexokinase family.</text>
</comment>
<protein>
    <submittedName>
        <fullName evidence="12">Hexokinase</fullName>
    </submittedName>
</protein>
<sequence length="431" mass="46553">MNRAVSAFLAKHNFIRHVDIDSAIDALLYDMNSGLRGQKIYQDMIRTYSNPPENPASDKSVIVIDAGGTNFRSCLVSFNEQGKASIDFLEKTKMPGVAKTLSRADFFDEIASNIEHLKDKAESIGFCFSYPMEITDGGDGILIRFTKEVNAPEVVGCRIGETLKKTLEARGWKKLRRVTLLNDTVAALFAGAATPDAGKKYSSYIGLILGTGLNAAYIQPEIQGVKDFAKQIVVCESGKFGAIVCSDFDDALDAKTLSPGKYRTEKQCSGGYLGDVAFEALKAAAEEGLFGKACAKRILALPALSLVEADAFLHAPYNTNASLGALAAESASDEDYDRIFQIIDAVAERSARYAAAILAACVIQSGEGKNASRPVCILCNGSTYFKTHMLSARVHGYLEEALTKERGLYWEIISRENDITLGAAIAGLIES</sequence>
<comment type="caution">
    <text evidence="12">The sequence shown here is derived from an EMBL/GenBank/DDBJ whole genome shotgun (WGS) entry which is preliminary data.</text>
</comment>
<dbReference type="InterPro" id="IPR043129">
    <property type="entry name" value="ATPase_NBD"/>
</dbReference>
<comment type="pathway">
    <text evidence="2">Carbohydrate metabolism.</text>
</comment>
<dbReference type="PANTHER" id="PTHR19443">
    <property type="entry name" value="HEXOKINASE"/>
    <property type="match status" value="1"/>
</dbReference>
<comment type="pathway">
    <text evidence="1">Carbohydrate degradation.</text>
</comment>
<evidence type="ECO:0000313" key="13">
    <source>
        <dbReference type="Proteomes" id="UP000016646"/>
    </source>
</evidence>
<keyword evidence="13" id="KW-1185">Reference proteome</keyword>
<keyword evidence="5" id="KW-0547">Nucleotide-binding</keyword>
<feature type="domain" description="Hexokinase N-terminal" evidence="10">
    <location>
        <begin position="19"/>
        <end position="192"/>
    </location>
</feature>
<evidence type="ECO:0000256" key="4">
    <source>
        <dbReference type="ARBA" id="ARBA00022679"/>
    </source>
</evidence>
<evidence type="ECO:0000259" key="11">
    <source>
        <dbReference type="Pfam" id="PF03727"/>
    </source>
</evidence>
<evidence type="ECO:0000256" key="1">
    <source>
        <dbReference type="ARBA" id="ARBA00004921"/>
    </source>
</evidence>
<comment type="catalytic activity">
    <reaction evidence="9">
        <text>D-fructose + ATP = D-fructose 6-phosphate + ADP + H(+)</text>
        <dbReference type="Rhea" id="RHEA:16125"/>
        <dbReference type="ChEBI" id="CHEBI:15378"/>
        <dbReference type="ChEBI" id="CHEBI:30616"/>
        <dbReference type="ChEBI" id="CHEBI:37721"/>
        <dbReference type="ChEBI" id="CHEBI:61527"/>
        <dbReference type="ChEBI" id="CHEBI:456216"/>
        <dbReference type="EC" id="2.7.1.1"/>
    </reaction>
    <physiologicalReaction direction="left-to-right" evidence="9">
        <dbReference type="Rhea" id="RHEA:16126"/>
    </physiologicalReaction>
</comment>
<evidence type="ECO:0000256" key="3">
    <source>
        <dbReference type="ARBA" id="ARBA00009225"/>
    </source>
</evidence>
<keyword evidence="8" id="KW-0324">Glycolysis</keyword>
<dbReference type="PROSITE" id="PS51748">
    <property type="entry name" value="HEXOKINASE_2"/>
    <property type="match status" value="1"/>
</dbReference>
<dbReference type="RefSeq" id="WP_021495455.1">
    <property type="nucleotide sequence ID" value="NZ_AVQI01000016.1"/>
</dbReference>
<keyword evidence="7" id="KW-0067">ATP-binding</keyword>
<evidence type="ECO:0000256" key="5">
    <source>
        <dbReference type="ARBA" id="ARBA00022741"/>
    </source>
</evidence>
<keyword evidence="6" id="KW-0418">Kinase</keyword>
<dbReference type="InterPro" id="IPR022672">
    <property type="entry name" value="Hexokinase_N"/>
</dbReference>
<organism evidence="12 13">
    <name type="scientific">Treponema socranskii subsp. socranskii VPI DR56BR1116 = ATCC 35536</name>
    <dbReference type="NCBI Taxonomy" id="1125725"/>
    <lineage>
        <taxon>Bacteria</taxon>
        <taxon>Pseudomonadati</taxon>
        <taxon>Spirochaetota</taxon>
        <taxon>Spirochaetia</taxon>
        <taxon>Spirochaetales</taxon>
        <taxon>Treponemataceae</taxon>
        <taxon>Treponema</taxon>
    </lineage>
</organism>
<keyword evidence="4" id="KW-0808">Transferase</keyword>
<evidence type="ECO:0000256" key="8">
    <source>
        <dbReference type="ARBA" id="ARBA00023152"/>
    </source>
</evidence>
<dbReference type="Pfam" id="PF00349">
    <property type="entry name" value="Hexokinase_1"/>
    <property type="match status" value="1"/>
</dbReference>
<dbReference type="EMBL" id="AVQI01000016">
    <property type="protein sequence ID" value="ERK04659.1"/>
    <property type="molecule type" value="Genomic_DNA"/>
</dbReference>
<accession>A0ABP2YNL9</accession>
<feature type="domain" description="Hexokinase C-terminal" evidence="11">
    <location>
        <begin position="205"/>
        <end position="427"/>
    </location>
</feature>
<dbReference type="PRINTS" id="PR00475">
    <property type="entry name" value="HEXOKINASE"/>
</dbReference>
<dbReference type="SUPFAM" id="SSF53067">
    <property type="entry name" value="Actin-like ATPase domain"/>
    <property type="match status" value="2"/>
</dbReference>
<evidence type="ECO:0000256" key="9">
    <source>
        <dbReference type="ARBA" id="ARBA00047905"/>
    </source>
</evidence>
<reference evidence="12 13" key="1">
    <citation type="submission" date="2013-08" db="EMBL/GenBank/DDBJ databases">
        <authorList>
            <person name="Durkin A.S."/>
            <person name="Haft D.R."/>
            <person name="McCorrison J."/>
            <person name="Torralba M."/>
            <person name="Gillis M."/>
            <person name="Haft D.H."/>
            <person name="Methe B."/>
            <person name="Sutton G."/>
            <person name="Nelson K.E."/>
        </authorList>
    </citation>
    <scope>NUCLEOTIDE SEQUENCE [LARGE SCALE GENOMIC DNA]</scope>
    <source>
        <strain evidence="12 13">ATCC 35536</strain>
    </source>
</reference>
<dbReference type="Proteomes" id="UP000016646">
    <property type="component" value="Unassembled WGS sequence"/>
</dbReference>
<evidence type="ECO:0000313" key="12">
    <source>
        <dbReference type="EMBL" id="ERK04659.1"/>
    </source>
</evidence>
<evidence type="ECO:0000256" key="7">
    <source>
        <dbReference type="ARBA" id="ARBA00022840"/>
    </source>
</evidence>
<evidence type="ECO:0000256" key="2">
    <source>
        <dbReference type="ARBA" id="ARBA00005007"/>
    </source>
</evidence>
<dbReference type="Gene3D" id="3.40.367.20">
    <property type="match status" value="1"/>
</dbReference>
<evidence type="ECO:0000259" key="10">
    <source>
        <dbReference type="Pfam" id="PF00349"/>
    </source>
</evidence>
<dbReference type="PANTHER" id="PTHR19443:SF16">
    <property type="entry name" value="HEXOKINASE TYPE 1-RELATED"/>
    <property type="match status" value="1"/>
</dbReference>
<evidence type="ECO:0000256" key="6">
    <source>
        <dbReference type="ARBA" id="ARBA00022777"/>
    </source>
</evidence>
<dbReference type="InterPro" id="IPR022673">
    <property type="entry name" value="Hexokinase_C"/>
</dbReference>
<gene>
    <name evidence="12" type="ORF">HMPREF0860_1337</name>
</gene>